<evidence type="ECO:0000313" key="2">
    <source>
        <dbReference type="EMBL" id="RPA74255.1"/>
    </source>
</evidence>
<dbReference type="AlphaFoldDB" id="A0A3N4HK58"/>
<accession>A0A3N4HK58</accession>
<sequence>MRQLTKRNTSNTDTRSTHTIKLKHLVVTPCTQKRWKHDTPARNKQTYNGEVHTHSKANKGRRVLRYEEGQKNPTTYNHHAKGEIRTQTDNQTYQGEDQRSCINIHTVKEMLTSPTEVEKRGWDDKLPSEITHRTQHNTPKTDMHEKHTLHLVHLLAADHASRQNKGKAKYDMQPKKFKTRSKEVRNAKRKVRNETRRKETNPTGHENPTPTVCTHPQKRDTSKHCRQWS</sequence>
<dbReference type="EMBL" id="ML119795">
    <property type="protein sequence ID" value="RPA74255.1"/>
    <property type="molecule type" value="Genomic_DNA"/>
</dbReference>
<gene>
    <name evidence="2" type="ORF">BJ508DRAFT_313010</name>
</gene>
<proteinExistence type="predicted"/>
<feature type="compositionally biased region" description="Basic and acidic residues" evidence="1">
    <location>
        <begin position="168"/>
        <end position="200"/>
    </location>
</feature>
<organism evidence="2 3">
    <name type="scientific">Ascobolus immersus RN42</name>
    <dbReference type="NCBI Taxonomy" id="1160509"/>
    <lineage>
        <taxon>Eukaryota</taxon>
        <taxon>Fungi</taxon>
        <taxon>Dikarya</taxon>
        <taxon>Ascomycota</taxon>
        <taxon>Pezizomycotina</taxon>
        <taxon>Pezizomycetes</taxon>
        <taxon>Pezizales</taxon>
        <taxon>Ascobolaceae</taxon>
        <taxon>Ascobolus</taxon>
    </lineage>
</organism>
<reference evidence="2 3" key="1">
    <citation type="journal article" date="2018" name="Nat. Ecol. Evol.">
        <title>Pezizomycetes genomes reveal the molecular basis of ectomycorrhizal truffle lifestyle.</title>
        <authorList>
            <person name="Murat C."/>
            <person name="Payen T."/>
            <person name="Noel B."/>
            <person name="Kuo A."/>
            <person name="Morin E."/>
            <person name="Chen J."/>
            <person name="Kohler A."/>
            <person name="Krizsan K."/>
            <person name="Balestrini R."/>
            <person name="Da Silva C."/>
            <person name="Montanini B."/>
            <person name="Hainaut M."/>
            <person name="Levati E."/>
            <person name="Barry K.W."/>
            <person name="Belfiori B."/>
            <person name="Cichocki N."/>
            <person name="Clum A."/>
            <person name="Dockter R.B."/>
            <person name="Fauchery L."/>
            <person name="Guy J."/>
            <person name="Iotti M."/>
            <person name="Le Tacon F."/>
            <person name="Lindquist E.A."/>
            <person name="Lipzen A."/>
            <person name="Malagnac F."/>
            <person name="Mello A."/>
            <person name="Molinier V."/>
            <person name="Miyauchi S."/>
            <person name="Poulain J."/>
            <person name="Riccioni C."/>
            <person name="Rubini A."/>
            <person name="Sitrit Y."/>
            <person name="Splivallo R."/>
            <person name="Traeger S."/>
            <person name="Wang M."/>
            <person name="Zifcakova L."/>
            <person name="Wipf D."/>
            <person name="Zambonelli A."/>
            <person name="Paolocci F."/>
            <person name="Nowrousian M."/>
            <person name="Ottonello S."/>
            <person name="Baldrian P."/>
            <person name="Spatafora J.W."/>
            <person name="Henrissat B."/>
            <person name="Nagy L.G."/>
            <person name="Aury J.M."/>
            <person name="Wincker P."/>
            <person name="Grigoriev I.V."/>
            <person name="Bonfante P."/>
            <person name="Martin F.M."/>
        </authorList>
    </citation>
    <scope>NUCLEOTIDE SEQUENCE [LARGE SCALE GENOMIC DNA]</scope>
    <source>
        <strain evidence="2 3">RN42</strain>
    </source>
</reference>
<evidence type="ECO:0000313" key="3">
    <source>
        <dbReference type="Proteomes" id="UP000275078"/>
    </source>
</evidence>
<name>A0A3N4HK58_ASCIM</name>
<feature type="region of interest" description="Disordered" evidence="1">
    <location>
        <begin position="33"/>
        <end position="59"/>
    </location>
</feature>
<keyword evidence="3" id="KW-1185">Reference proteome</keyword>
<feature type="compositionally biased region" description="Polar residues" evidence="1">
    <location>
        <begin position="201"/>
        <end position="214"/>
    </location>
</feature>
<evidence type="ECO:0000256" key="1">
    <source>
        <dbReference type="SAM" id="MobiDB-lite"/>
    </source>
</evidence>
<dbReference type="Proteomes" id="UP000275078">
    <property type="component" value="Unassembled WGS sequence"/>
</dbReference>
<feature type="region of interest" description="Disordered" evidence="1">
    <location>
        <begin position="160"/>
        <end position="229"/>
    </location>
</feature>
<protein>
    <submittedName>
        <fullName evidence="2">Uncharacterized protein</fullName>
    </submittedName>
</protein>